<organism evidence="2">
    <name type="scientific">Triticum aestivum</name>
    <name type="common">Wheat</name>
    <dbReference type="NCBI Taxonomy" id="4565"/>
    <lineage>
        <taxon>Eukaryota</taxon>
        <taxon>Viridiplantae</taxon>
        <taxon>Streptophyta</taxon>
        <taxon>Embryophyta</taxon>
        <taxon>Tracheophyta</taxon>
        <taxon>Spermatophyta</taxon>
        <taxon>Magnoliopsida</taxon>
        <taxon>Liliopsida</taxon>
        <taxon>Poales</taxon>
        <taxon>Poaceae</taxon>
        <taxon>BOP clade</taxon>
        <taxon>Pooideae</taxon>
        <taxon>Triticodae</taxon>
        <taxon>Triticeae</taxon>
        <taxon>Triticinae</taxon>
        <taxon>Triticum</taxon>
    </lineage>
</organism>
<dbReference type="AlphaFoldDB" id="A0A3B6LTE7"/>
<feature type="region of interest" description="Disordered" evidence="1">
    <location>
        <begin position="1"/>
        <end position="80"/>
    </location>
</feature>
<feature type="compositionally biased region" description="Polar residues" evidence="1">
    <location>
        <begin position="1"/>
        <end position="12"/>
    </location>
</feature>
<protein>
    <submittedName>
        <fullName evidence="2">Uncharacterized protein</fullName>
    </submittedName>
</protein>
<dbReference type="Gramene" id="TraesCLE_scaffold_139871_01G000100.1">
    <property type="protein sequence ID" value="TraesCLE_scaffold_139871_01G000100.1"/>
    <property type="gene ID" value="TraesCLE_scaffold_139871_01G000100"/>
</dbReference>
<dbReference type="Gramene" id="TraesCS5B02G435400.1">
    <property type="protein sequence ID" value="TraesCS5B02G435400.1.cds1"/>
    <property type="gene ID" value="TraesCS5B02G435400"/>
</dbReference>
<keyword evidence="3" id="KW-1185">Reference proteome</keyword>
<feature type="region of interest" description="Disordered" evidence="1">
    <location>
        <begin position="92"/>
        <end position="164"/>
    </location>
</feature>
<dbReference type="Gramene" id="TraesLDM5B03G02980710.1">
    <property type="protein sequence ID" value="TraesLDM5B03G02980710.1.CDS1"/>
    <property type="gene ID" value="TraesLDM5B03G02980710"/>
</dbReference>
<dbReference type="Gramene" id="TraesARI7B03G04297760.1">
    <property type="protein sequence ID" value="TraesARI7B03G04297760.1.CDS1"/>
    <property type="gene ID" value="TraesARI7B03G04297760"/>
</dbReference>
<dbReference type="EnsemblPlants" id="TraesCS5B02G435400.1">
    <property type="protein sequence ID" value="TraesCS5B02G435400.1.cds1"/>
    <property type="gene ID" value="TraesCS5B02G435400"/>
</dbReference>
<feature type="compositionally biased region" description="Basic and acidic residues" evidence="1">
    <location>
        <begin position="95"/>
        <end position="108"/>
    </location>
</feature>
<dbReference type="Gramene" id="TraesNOR5B03G03005550.1">
    <property type="protein sequence ID" value="TraesNOR5B03G03005550.1.CDS1"/>
    <property type="gene ID" value="TraesNOR5B03G03005550"/>
</dbReference>
<sequence length="178" mass="19564">MTSSAFYASHHQSLPREMQESAHEAAAARPLHLLRSLQTMVEGGRTSSSPSSPPVAGREGNGQLEMEQHRSPPGAAALARWEEWREATAALGVESAERGRRDAGDRSDPAALHGVAAKARGWRRRRGRGARMEEAARMEEEARTRLGFMGKTQSARSRSCPRCLPFWPAEKSKMPLAH</sequence>
<dbReference type="Gramene" id="TraesCS5B03G1071700.1">
    <property type="protein sequence ID" value="TraesCS5B03G1071700.1.CDS1"/>
    <property type="gene ID" value="TraesCS5B03G1071700"/>
</dbReference>
<reference evidence="2" key="1">
    <citation type="submission" date="2018-08" db="EMBL/GenBank/DDBJ databases">
        <authorList>
            <person name="Rossello M."/>
        </authorList>
    </citation>
    <scope>NUCLEOTIDE SEQUENCE [LARGE SCALE GENOMIC DNA]</scope>
    <source>
        <strain evidence="2">cv. Chinese Spring</strain>
    </source>
</reference>
<feature type="compositionally biased region" description="Basic residues" evidence="1">
    <location>
        <begin position="120"/>
        <end position="129"/>
    </location>
</feature>
<evidence type="ECO:0000256" key="1">
    <source>
        <dbReference type="SAM" id="MobiDB-lite"/>
    </source>
</evidence>
<dbReference type="Gramene" id="TraesLAC5B03G02931840.1">
    <property type="protein sequence ID" value="TraesLAC5B03G02931840.1.CDS1"/>
    <property type="gene ID" value="TraesLAC5B03G02931840"/>
</dbReference>
<dbReference type="Gramene" id="TraesSTA5B03G02968380.1">
    <property type="protein sequence ID" value="TraesSTA5B03G02968380.1.CDS1"/>
    <property type="gene ID" value="TraesSTA5B03G02968380"/>
</dbReference>
<name>A0A3B6LTE7_WHEAT</name>
<evidence type="ECO:0000313" key="3">
    <source>
        <dbReference type="Proteomes" id="UP000019116"/>
    </source>
</evidence>
<reference evidence="2" key="2">
    <citation type="submission" date="2018-10" db="UniProtKB">
        <authorList>
            <consortium name="EnsemblPlants"/>
        </authorList>
    </citation>
    <scope>IDENTIFICATION</scope>
</reference>
<proteinExistence type="predicted"/>
<dbReference type="Gramene" id="TraesMAC5B03G02975120.1">
    <property type="protein sequence ID" value="TraesMAC5B03G02975120.1.CDS1"/>
    <property type="gene ID" value="TraesMAC5B03G02975120"/>
</dbReference>
<dbReference type="Gramene" id="TraesJUL5B03G02998870.1">
    <property type="protein sequence ID" value="TraesJUL5B03G02998870.1.CDS1"/>
    <property type="gene ID" value="TraesJUL5B03G02998870"/>
</dbReference>
<evidence type="ECO:0000313" key="2">
    <source>
        <dbReference type="EnsemblPlants" id="TraesCS5B02G435400.1.cds1"/>
    </source>
</evidence>
<feature type="compositionally biased region" description="Basic and acidic residues" evidence="1">
    <location>
        <begin position="130"/>
        <end position="144"/>
    </location>
</feature>
<accession>A0A3B6LTE7</accession>
<dbReference type="Proteomes" id="UP000019116">
    <property type="component" value="Chromosome 5B"/>
</dbReference>